<dbReference type="InterPro" id="IPR036390">
    <property type="entry name" value="WH_DNA-bd_sf"/>
</dbReference>
<sequence>MDKKEIIKKLPRQFLDTVEQFNITDKQARNFGTDIKLHLSEIHLIQYIGNNYKVHISEIARGLNITKGAVSQMVKKLEKKGCVEKILDSENRSRTIISLTSKGKSAYMEHEKYHEKIDKLILGLLKDYSESEILAVEKFLKGMEKGLK</sequence>
<accession>A0A0A0IA96</accession>
<organism evidence="5 6">
    <name type="scientific">Clostridium novyi A str. 4552</name>
    <dbReference type="NCBI Taxonomy" id="1444289"/>
    <lineage>
        <taxon>Bacteria</taxon>
        <taxon>Bacillati</taxon>
        <taxon>Bacillota</taxon>
        <taxon>Clostridia</taxon>
        <taxon>Eubacteriales</taxon>
        <taxon>Clostridiaceae</taxon>
        <taxon>Clostridium</taxon>
    </lineage>
</organism>
<evidence type="ECO:0000256" key="3">
    <source>
        <dbReference type="ARBA" id="ARBA00023163"/>
    </source>
</evidence>
<dbReference type="PANTHER" id="PTHR35790">
    <property type="entry name" value="HTH-TYPE TRANSCRIPTIONAL REGULATOR PCHR"/>
    <property type="match status" value="1"/>
</dbReference>
<evidence type="ECO:0000259" key="4">
    <source>
        <dbReference type="PROSITE" id="PS50995"/>
    </source>
</evidence>
<dbReference type="InterPro" id="IPR052067">
    <property type="entry name" value="Metal_resp_HTH_trans_reg"/>
</dbReference>
<protein>
    <recommendedName>
        <fullName evidence="4">HTH marR-type domain-containing protein</fullName>
    </recommendedName>
</protein>
<dbReference type="Gene3D" id="1.10.10.10">
    <property type="entry name" value="Winged helix-like DNA-binding domain superfamily/Winged helix DNA-binding domain"/>
    <property type="match status" value="1"/>
</dbReference>
<keyword evidence="3" id="KW-0804">Transcription</keyword>
<evidence type="ECO:0000313" key="5">
    <source>
        <dbReference type="EMBL" id="KGM97832.1"/>
    </source>
</evidence>
<dbReference type="GO" id="GO:0003700">
    <property type="term" value="F:DNA-binding transcription factor activity"/>
    <property type="evidence" value="ECO:0007669"/>
    <property type="project" value="InterPro"/>
</dbReference>
<dbReference type="Pfam" id="PF13601">
    <property type="entry name" value="HTH_34"/>
    <property type="match status" value="1"/>
</dbReference>
<dbReference type="SUPFAM" id="SSF46785">
    <property type="entry name" value="Winged helix' DNA-binding domain"/>
    <property type="match status" value="1"/>
</dbReference>
<evidence type="ECO:0000256" key="2">
    <source>
        <dbReference type="ARBA" id="ARBA00023125"/>
    </source>
</evidence>
<evidence type="ECO:0000313" key="6">
    <source>
        <dbReference type="Proteomes" id="UP000030012"/>
    </source>
</evidence>
<dbReference type="PRINTS" id="PR00598">
    <property type="entry name" value="HTHMARR"/>
</dbReference>
<dbReference type="GO" id="GO:0003677">
    <property type="term" value="F:DNA binding"/>
    <property type="evidence" value="ECO:0007669"/>
    <property type="project" value="UniProtKB-KW"/>
</dbReference>
<reference evidence="5 6" key="1">
    <citation type="submission" date="2014-01" db="EMBL/GenBank/DDBJ databases">
        <title>Plasmidome dynamics in the species complex Clostridium novyi sensu lato converts strains of independent lineages into distinctly different pathogens.</title>
        <authorList>
            <person name="Skarin H."/>
            <person name="Segerman B."/>
        </authorList>
    </citation>
    <scope>NUCLEOTIDE SEQUENCE [LARGE SCALE GENOMIC DNA]</scope>
    <source>
        <strain evidence="5 6">4552</strain>
    </source>
</reference>
<dbReference type="PROSITE" id="PS50995">
    <property type="entry name" value="HTH_MARR_2"/>
    <property type="match status" value="1"/>
</dbReference>
<keyword evidence="1" id="KW-0805">Transcription regulation</keyword>
<keyword evidence="2" id="KW-0238">DNA-binding</keyword>
<dbReference type="OrthoDB" id="5461037at2"/>
<feature type="domain" description="HTH marR-type" evidence="4">
    <location>
        <begin position="7"/>
        <end position="145"/>
    </location>
</feature>
<dbReference type="RefSeq" id="WP_039252722.1">
    <property type="nucleotide sequence ID" value="NZ_JENJ01000006.1"/>
</dbReference>
<dbReference type="EMBL" id="JENJ01000006">
    <property type="protein sequence ID" value="KGM97832.1"/>
    <property type="molecule type" value="Genomic_DNA"/>
</dbReference>
<name>A0A0A0IA96_CLONO</name>
<dbReference type="AlphaFoldDB" id="A0A0A0IA96"/>
<dbReference type="InterPro" id="IPR036388">
    <property type="entry name" value="WH-like_DNA-bd_sf"/>
</dbReference>
<dbReference type="InterPro" id="IPR027395">
    <property type="entry name" value="WH_DNA-bd_dom"/>
</dbReference>
<gene>
    <name evidence="5" type="ORF">Z968_02205</name>
</gene>
<evidence type="ECO:0000256" key="1">
    <source>
        <dbReference type="ARBA" id="ARBA00023015"/>
    </source>
</evidence>
<dbReference type="SMART" id="SM00347">
    <property type="entry name" value="HTH_MARR"/>
    <property type="match status" value="1"/>
</dbReference>
<dbReference type="InterPro" id="IPR000835">
    <property type="entry name" value="HTH_MarR-typ"/>
</dbReference>
<dbReference type="Proteomes" id="UP000030012">
    <property type="component" value="Unassembled WGS sequence"/>
</dbReference>
<dbReference type="PANTHER" id="PTHR35790:SF4">
    <property type="entry name" value="HTH-TYPE TRANSCRIPTIONAL REGULATOR PCHR"/>
    <property type="match status" value="1"/>
</dbReference>
<proteinExistence type="predicted"/>
<comment type="caution">
    <text evidence="5">The sequence shown here is derived from an EMBL/GenBank/DDBJ whole genome shotgun (WGS) entry which is preliminary data.</text>
</comment>